<feature type="domain" description="BRCT" evidence="6">
    <location>
        <begin position="747"/>
        <end position="807"/>
    </location>
</feature>
<protein>
    <recommendedName>
        <fullName evidence="10">BRCT domain-containing protein</fullName>
    </recommendedName>
</protein>
<evidence type="ECO:0000256" key="5">
    <source>
        <dbReference type="SAM" id="MobiDB-lite"/>
    </source>
</evidence>
<dbReference type="PANTHER" id="PTHR14625">
    <property type="entry name" value="MICROCEPHALIN"/>
    <property type="match status" value="1"/>
</dbReference>
<dbReference type="PANTHER" id="PTHR14625:SF3">
    <property type="entry name" value="MICROCEPHALIN"/>
    <property type="match status" value="1"/>
</dbReference>
<dbReference type="InterPro" id="IPR022047">
    <property type="entry name" value="Microcephalin-like"/>
</dbReference>
<organism evidence="8 9">
    <name type="scientific">Hyaloperonospora arabidopsidis (strain Emoy2)</name>
    <name type="common">Downy mildew agent</name>
    <name type="synonym">Peronospora arabidopsidis</name>
    <dbReference type="NCBI Taxonomy" id="559515"/>
    <lineage>
        <taxon>Eukaryota</taxon>
        <taxon>Sar</taxon>
        <taxon>Stramenopiles</taxon>
        <taxon>Oomycota</taxon>
        <taxon>Peronosporomycetes</taxon>
        <taxon>Peronosporales</taxon>
        <taxon>Peronosporaceae</taxon>
        <taxon>Hyaloperonospora</taxon>
    </lineage>
</organism>
<dbReference type="InterPro" id="IPR001876">
    <property type="entry name" value="Znf_RanBP2"/>
</dbReference>
<evidence type="ECO:0000259" key="6">
    <source>
        <dbReference type="PROSITE" id="PS50172"/>
    </source>
</evidence>
<name>M4BLB6_HYAAE</name>
<feature type="region of interest" description="Disordered" evidence="5">
    <location>
        <begin position="379"/>
        <end position="412"/>
    </location>
</feature>
<feature type="region of interest" description="Disordered" evidence="5">
    <location>
        <begin position="306"/>
        <end position="327"/>
    </location>
</feature>
<evidence type="ECO:0000259" key="7">
    <source>
        <dbReference type="PROSITE" id="PS50199"/>
    </source>
</evidence>
<evidence type="ECO:0000313" key="9">
    <source>
        <dbReference type="Proteomes" id="UP000011713"/>
    </source>
</evidence>
<dbReference type="Gene3D" id="3.40.50.10190">
    <property type="entry name" value="BRCT domain"/>
    <property type="match status" value="2"/>
</dbReference>
<proteinExistence type="predicted"/>
<dbReference type="STRING" id="559515.M4BLB6"/>
<evidence type="ECO:0000256" key="1">
    <source>
        <dbReference type="ARBA" id="ARBA00022723"/>
    </source>
</evidence>
<dbReference type="GO" id="GO:0008270">
    <property type="term" value="F:zinc ion binding"/>
    <property type="evidence" value="ECO:0007669"/>
    <property type="project" value="UniProtKB-KW"/>
</dbReference>
<sequence>MPLSTAAAANPHQTLQAAPPHTSPALPSSCTAAARPRRRRRSSHGPLQGVVAIVDVRVGADAQIDCSDVVARKLRELGACTVKRFTPKLTHVVLSHLTPVWKAKIVKWQTGGGSGASAAGVNSGTRYELHIVSQLWVNACYVSKQKRDERSFFPVRQQQHVVLDWQGTSGAAATLLIGREAGPQQQKQHRRGRPSLGQNETLKLGKGRSVVVLPLQDKEDEKSSGHGGENIGLDYVAVDLLTPSPVGRSKVNKTLQRSKRKVRAHSMEPLASDAIVKLLGGTEPVAGGEETTCTPVKQMIRSRCRTSSVKRRKTLNGPPTQQDEDDVTASQAHGIEAESAMEIGKKSGMVEESNLDGVVVPDCQTSICLSGASSALTPDSKELGVGSTSGDNSKSPKRTTARELRRRNRNSLPYGSGLTLKAGIWSCAVCGCSNPRTHRCCTDCQALKGVANSSSVGSIDPVSPVEVANAMADVPKVHSATPASTMADVLKGPPVTPAVASTPATRVSTTANLTEAIKLSTSASKLKRSSRCLPVLRRNSRSLTRSTASSAAKARTPSPSASRVPRAVLRSSASSTGTNSMTQSPATRVSTSKHSKMRSSVANASISTVARVQHPVAEKAPLKSQTTGAMKFMQGSAKKRSRPPSSSNLLTTPIVKKARRNINMEDSTMGKHLATPGSVSGFLRKHRDVHLAPIPMAMSFSSTINSRRPARSVIGITGVSAESRGVLECAIHAIDANMTNDTGYRKARMVKSVDYAAGVTHLIVGKGAKRTIKVLFAIARGAWIVSEDWAFSSLEQERWLPEEDFELTMFANKYSREHPESRQKFKGMKFFVGPNVEPSREVLQSLIQVAGGEVSC</sequence>
<dbReference type="InterPro" id="IPR036420">
    <property type="entry name" value="BRCT_dom_sf"/>
</dbReference>
<feature type="compositionally biased region" description="Polar residues" evidence="5">
    <location>
        <begin position="571"/>
        <end position="590"/>
    </location>
</feature>
<dbReference type="InterPro" id="IPR001357">
    <property type="entry name" value="BRCT_dom"/>
</dbReference>
<dbReference type="PROSITE" id="PS50172">
    <property type="entry name" value="BRCT"/>
    <property type="match status" value="2"/>
</dbReference>
<dbReference type="InParanoid" id="M4BLB6"/>
<dbReference type="EnsemblProtists" id="HpaT807201">
    <property type="protein sequence ID" value="HpaP807201"/>
    <property type="gene ID" value="HpaG807201"/>
</dbReference>
<feature type="region of interest" description="Disordered" evidence="5">
    <location>
        <begin position="1"/>
        <end position="46"/>
    </location>
</feature>
<dbReference type="GO" id="GO:0000278">
    <property type="term" value="P:mitotic cell cycle"/>
    <property type="evidence" value="ECO:0007669"/>
    <property type="project" value="TreeGrafter"/>
</dbReference>
<dbReference type="CDD" id="cd17716">
    <property type="entry name" value="BRCT_microcephalin_rpt1"/>
    <property type="match status" value="1"/>
</dbReference>
<feature type="region of interest" description="Disordered" evidence="5">
    <location>
        <begin position="180"/>
        <end position="201"/>
    </location>
</feature>
<dbReference type="PROSITE" id="PS01358">
    <property type="entry name" value="ZF_RANBP2_1"/>
    <property type="match status" value="1"/>
</dbReference>
<dbReference type="OMA" id="VWKTKIA"/>
<dbReference type="CDD" id="cd17736">
    <property type="entry name" value="BRCT_microcephalin_rpt2"/>
    <property type="match status" value="1"/>
</dbReference>
<reference evidence="9" key="1">
    <citation type="journal article" date="2010" name="Science">
        <title>Signatures of adaptation to obligate biotrophy in the Hyaloperonospora arabidopsidis genome.</title>
        <authorList>
            <person name="Baxter L."/>
            <person name="Tripathy S."/>
            <person name="Ishaque N."/>
            <person name="Boot N."/>
            <person name="Cabral A."/>
            <person name="Kemen E."/>
            <person name="Thines M."/>
            <person name="Ah-Fong A."/>
            <person name="Anderson R."/>
            <person name="Badejoko W."/>
            <person name="Bittner-Eddy P."/>
            <person name="Boore J.L."/>
            <person name="Chibucos M.C."/>
            <person name="Coates M."/>
            <person name="Dehal P."/>
            <person name="Delehaunty K."/>
            <person name="Dong S."/>
            <person name="Downton P."/>
            <person name="Dumas B."/>
            <person name="Fabro G."/>
            <person name="Fronick C."/>
            <person name="Fuerstenberg S.I."/>
            <person name="Fulton L."/>
            <person name="Gaulin E."/>
            <person name="Govers F."/>
            <person name="Hughes L."/>
            <person name="Humphray S."/>
            <person name="Jiang R.H."/>
            <person name="Judelson H."/>
            <person name="Kamoun S."/>
            <person name="Kyung K."/>
            <person name="Meijer H."/>
            <person name="Minx P."/>
            <person name="Morris P."/>
            <person name="Nelson J."/>
            <person name="Phuntumart V."/>
            <person name="Qutob D."/>
            <person name="Rehmany A."/>
            <person name="Rougon-Cardoso A."/>
            <person name="Ryden P."/>
            <person name="Torto-Alalibo T."/>
            <person name="Studholme D."/>
            <person name="Wang Y."/>
            <person name="Win J."/>
            <person name="Wood J."/>
            <person name="Clifton S.W."/>
            <person name="Rogers J."/>
            <person name="Van den Ackerveken G."/>
            <person name="Jones J.D."/>
            <person name="McDowell J.M."/>
            <person name="Beynon J."/>
            <person name="Tyler B.M."/>
        </authorList>
    </citation>
    <scope>NUCLEOTIDE SEQUENCE [LARGE SCALE GENOMIC DNA]</scope>
    <source>
        <strain evidence="9">Emoy2</strain>
    </source>
</reference>
<dbReference type="HOGENOM" id="CLU_340817_0_0_1"/>
<feature type="domain" description="RanBP2-type" evidence="7">
    <location>
        <begin position="421"/>
        <end position="450"/>
    </location>
</feature>
<dbReference type="eggNOG" id="KOG4362">
    <property type="taxonomic scope" value="Eukaryota"/>
</dbReference>
<keyword evidence="3" id="KW-0862">Zinc</keyword>
<dbReference type="EMBL" id="JH598375">
    <property type="status" value="NOT_ANNOTATED_CDS"/>
    <property type="molecule type" value="Genomic_DNA"/>
</dbReference>
<keyword evidence="9" id="KW-1185">Reference proteome</keyword>
<evidence type="ECO:0008006" key="10">
    <source>
        <dbReference type="Google" id="ProtNLM"/>
    </source>
</evidence>
<accession>M4BLB6</accession>
<dbReference type="VEuPathDB" id="FungiDB:HpaG807201"/>
<dbReference type="PROSITE" id="PS50199">
    <property type="entry name" value="ZF_RANBP2_2"/>
    <property type="match status" value="1"/>
</dbReference>
<keyword evidence="2 4" id="KW-0863">Zinc-finger</keyword>
<evidence type="ECO:0000256" key="2">
    <source>
        <dbReference type="ARBA" id="ARBA00022771"/>
    </source>
</evidence>
<feature type="region of interest" description="Disordered" evidence="5">
    <location>
        <begin position="528"/>
        <end position="603"/>
    </location>
</feature>
<feature type="domain" description="BRCT" evidence="6">
    <location>
        <begin position="42"/>
        <end position="154"/>
    </location>
</feature>
<feature type="compositionally biased region" description="Basic residues" evidence="5">
    <location>
        <begin position="395"/>
        <end position="409"/>
    </location>
</feature>
<dbReference type="SUPFAM" id="SSF52113">
    <property type="entry name" value="BRCT domain"/>
    <property type="match status" value="2"/>
</dbReference>
<evidence type="ECO:0000256" key="4">
    <source>
        <dbReference type="PROSITE-ProRule" id="PRU00322"/>
    </source>
</evidence>
<keyword evidence="1" id="KW-0479">Metal-binding</keyword>
<evidence type="ECO:0000256" key="3">
    <source>
        <dbReference type="ARBA" id="ARBA00022833"/>
    </source>
</evidence>
<feature type="compositionally biased region" description="Low complexity" evidence="5">
    <location>
        <begin position="541"/>
        <end position="563"/>
    </location>
</feature>
<reference evidence="8" key="2">
    <citation type="submission" date="2015-06" db="UniProtKB">
        <authorList>
            <consortium name="EnsemblProtists"/>
        </authorList>
    </citation>
    <scope>IDENTIFICATION</scope>
    <source>
        <strain evidence="8">Emoy2</strain>
    </source>
</reference>
<dbReference type="Proteomes" id="UP000011713">
    <property type="component" value="Unassembled WGS sequence"/>
</dbReference>
<dbReference type="AlphaFoldDB" id="M4BLB6"/>
<evidence type="ECO:0000313" key="8">
    <source>
        <dbReference type="EnsemblProtists" id="HpaP807201"/>
    </source>
</evidence>